<dbReference type="AlphaFoldDB" id="A0A4Z0A6X0"/>
<evidence type="ECO:0000256" key="1">
    <source>
        <dbReference type="SAM" id="MobiDB-lite"/>
    </source>
</evidence>
<feature type="compositionally biased region" description="Low complexity" evidence="1">
    <location>
        <begin position="66"/>
        <end position="77"/>
    </location>
</feature>
<protein>
    <submittedName>
        <fullName evidence="2">Uncharacterized protein</fullName>
    </submittedName>
</protein>
<reference evidence="2 3" key="1">
    <citation type="submission" date="2019-02" db="EMBL/GenBank/DDBJ databases">
        <title>Genome sequencing of the rare red list fungi Hericium alpestre (H. flagellum).</title>
        <authorList>
            <person name="Buettner E."/>
            <person name="Kellner H."/>
        </authorList>
    </citation>
    <scope>NUCLEOTIDE SEQUENCE [LARGE SCALE GENOMIC DNA]</scope>
    <source>
        <strain evidence="2 3">DSM 108284</strain>
    </source>
</reference>
<dbReference type="Proteomes" id="UP000298061">
    <property type="component" value="Unassembled WGS sequence"/>
</dbReference>
<comment type="caution">
    <text evidence="2">The sequence shown here is derived from an EMBL/GenBank/DDBJ whole genome shotgun (WGS) entry which is preliminary data.</text>
</comment>
<gene>
    <name evidence="2" type="ORF">EWM64_g2350</name>
</gene>
<name>A0A4Z0A6X0_9AGAM</name>
<sequence>MATLVAYIRAEIRRLAELSDEQIAGPRGAVGTESAGDRAVEVREDQRCAACGGGLMIRFLDSGTKASQSKQASSSSATCPRARANRDYLAPRTSRTAMPTVVDIAAALPHASRPTQSAYASHIISKAHARRRWTSGTDIHPVLWPHRKHEIRTGAIVLIPRNTVENVCIVAMALEEGELDVKQARMLTERCVNLRGAGGSIDWPVEYK</sequence>
<accession>A0A4Z0A6X0</accession>
<keyword evidence="3" id="KW-1185">Reference proteome</keyword>
<evidence type="ECO:0000313" key="3">
    <source>
        <dbReference type="Proteomes" id="UP000298061"/>
    </source>
</evidence>
<dbReference type="EMBL" id="SFCI01000187">
    <property type="protein sequence ID" value="TFY81659.1"/>
    <property type="molecule type" value="Genomic_DNA"/>
</dbReference>
<proteinExistence type="predicted"/>
<organism evidence="2 3">
    <name type="scientific">Hericium alpestre</name>
    <dbReference type="NCBI Taxonomy" id="135208"/>
    <lineage>
        <taxon>Eukaryota</taxon>
        <taxon>Fungi</taxon>
        <taxon>Dikarya</taxon>
        <taxon>Basidiomycota</taxon>
        <taxon>Agaricomycotina</taxon>
        <taxon>Agaricomycetes</taxon>
        <taxon>Russulales</taxon>
        <taxon>Hericiaceae</taxon>
        <taxon>Hericium</taxon>
    </lineage>
</organism>
<evidence type="ECO:0000313" key="2">
    <source>
        <dbReference type="EMBL" id="TFY81659.1"/>
    </source>
</evidence>
<feature type="region of interest" description="Disordered" evidence="1">
    <location>
        <begin position="66"/>
        <end position="89"/>
    </location>
</feature>